<keyword evidence="3" id="KW-0238">DNA-binding</keyword>
<dbReference type="InterPro" id="IPR036388">
    <property type="entry name" value="WH-like_DNA-bd_sf"/>
</dbReference>
<dbReference type="InterPro" id="IPR005119">
    <property type="entry name" value="LysR_subst-bd"/>
</dbReference>
<accession>A0A942YJT8</accession>
<sequence>MYNHQLDTFIRIADAGSFGKAAESLYVSAPAIIQQINLLEERCGFKLFRRSNHGVKLTPAGKSLYKDAQAIIKLSENALDKARHLAKSAESTIRIGTSLLFKCRLLPDICSKISELHPELKFEIPSLSEQLTRDNDFSDIGVKFDILEGINCTISWKGLCNFLELMRTPICCAVAKEHPLAHRDILKMDDLNGECLVMPIQNVSKELDGFRREIKRNFPATRIIDSPYFGLDTFTFCEMNPYILITQPVYSDIHTNLVTIPLNTEYTLPYGLIYANEPTMATSKFIDLVKRVKEAE</sequence>
<dbReference type="Pfam" id="PF00126">
    <property type="entry name" value="HTH_1"/>
    <property type="match status" value="1"/>
</dbReference>
<evidence type="ECO:0000256" key="4">
    <source>
        <dbReference type="ARBA" id="ARBA00023163"/>
    </source>
</evidence>
<evidence type="ECO:0000256" key="2">
    <source>
        <dbReference type="ARBA" id="ARBA00023015"/>
    </source>
</evidence>
<dbReference type="InterPro" id="IPR000847">
    <property type="entry name" value="LysR_HTH_N"/>
</dbReference>
<protein>
    <submittedName>
        <fullName evidence="6">LysR family transcriptional regulator</fullName>
    </submittedName>
</protein>
<dbReference type="GO" id="GO:0003677">
    <property type="term" value="F:DNA binding"/>
    <property type="evidence" value="ECO:0007669"/>
    <property type="project" value="UniProtKB-KW"/>
</dbReference>
<dbReference type="GO" id="GO:0032993">
    <property type="term" value="C:protein-DNA complex"/>
    <property type="evidence" value="ECO:0007669"/>
    <property type="project" value="TreeGrafter"/>
</dbReference>
<dbReference type="SUPFAM" id="SSF53850">
    <property type="entry name" value="Periplasmic binding protein-like II"/>
    <property type="match status" value="1"/>
</dbReference>
<keyword evidence="7" id="KW-1185">Reference proteome</keyword>
<proteinExistence type="inferred from homology"/>
<name>A0A942YJT8_9BACI</name>
<feature type="domain" description="HTH lysR-type" evidence="5">
    <location>
        <begin position="1"/>
        <end position="58"/>
    </location>
</feature>
<evidence type="ECO:0000256" key="1">
    <source>
        <dbReference type="ARBA" id="ARBA00009437"/>
    </source>
</evidence>
<evidence type="ECO:0000256" key="3">
    <source>
        <dbReference type="ARBA" id="ARBA00023125"/>
    </source>
</evidence>
<dbReference type="InterPro" id="IPR036390">
    <property type="entry name" value="WH_DNA-bd_sf"/>
</dbReference>
<dbReference type="FunFam" id="1.10.10.10:FF:000001">
    <property type="entry name" value="LysR family transcriptional regulator"/>
    <property type="match status" value="1"/>
</dbReference>
<dbReference type="Gene3D" id="1.10.10.10">
    <property type="entry name" value="Winged helix-like DNA-binding domain superfamily/Winged helix DNA-binding domain"/>
    <property type="match status" value="1"/>
</dbReference>
<evidence type="ECO:0000259" key="5">
    <source>
        <dbReference type="PROSITE" id="PS50931"/>
    </source>
</evidence>
<dbReference type="PROSITE" id="PS50931">
    <property type="entry name" value="HTH_LYSR"/>
    <property type="match status" value="1"/>
</dbReference>
<dbReference type="SUPFAM" id="SSF46785">
    <property type="entry name" value="Winged helix' DNA-binding domain"/>
    <property type="match status" value="1"/>
</dbReference>
<dbReference type="GO" id="GO:0003700">
    <property type="term" value="F:DNA-binding transcription factor activity"/>
    <property type="evidence" value="ECO:0007669"/>
    <property type="project" value="InterPro"/>
</dbReference>
<dbReference type="EMBL" id="JAGYPG010000006">
    <property type="protein sequence ID" value="MBS4197900.1"/>
    <property type="molecule type" value="Genomic_DNA"/>
</dbReference>
<comment type="similarity">
    <text evidence="1">Belongs to the LysR transcriptional regulatory family.</text>
</comment>
<dbReference type="PANTHER" id="PTHR30346:SF28">
    <property type="entry name" value="HTH-TYPE TRANSCRIPTIONAL REGULATOR CYNR"/>
    <property type="match status" value="1"/>
</dbReference>
<dbReference type="RefSeq" id="WP_213127131.1">
    <property type="nucleotide sequence ID" value="NZ_JAGYPG010000006.1"/>
</dbReference>
<dbReference type="CDD" id="cd05466">
    <property type="entry name" value="PBP2_LTTR_substrate"/>
    <property type="match status" value="1"/>
</dbReference>
<reference evidence="6 7" key="1">
    <citation type="submission" date="2021-05" db="EMBL/GenBank/DDBJ databases">
        <title>Novel Bacillus species.</title>
        <authorList>
            <person name="Liu G."/>
        </authorList>
    </citation>
    <scope>NUCLEOTIDE SEQUENCE [LARGE SCALE GENOMIC DNA]</scope>
    <source>
        <strain evidence="7">FJAT-49780</strain>
    </source>
</reference>
<dbReference type="Proteomes" id="UP000681414">
    <property type="component" value="Unassembled WGS sequence"/>
</dbReference>
<dbReference type="Gene3D" id="3.40.190.290">
    <property type="match status" value="1"/>
</dbReference>
<evidence type="ECO:0000313" key="7">
    <source>
        <dbReference type="Proteomes" id="UP000681414"/>
    </source>
</evidence>
<keyword evidence="4" id="KW-0804">Transcription</keyword>
<dbReference type="PANTHER" id="PTHR30346">
    <property type="entry name" value="TRANSCRIPTIONAL DUAL REGULATOR HCAR-RELATED"/>
    <property type="match status" value="1"/>
</dbReference>
<comment type="caution">
    <text evidence="6">The sequence shown here is derived from an EMBL/GenBank/DDBJ whole genome shotgun (WGS) entry which is preliminary data.</text>
</comment>
<evidence type="ECO:0000313" key="6">
    <source>
        <dbReference type="EMBL" id="MBS4197900.1"/>
    </source>
</evidence>
<organism evidence="6 7">
    <name type="scientific">Lederbergia citri</name>
    <dbReference type="NCBI Taxonomy" id="2833580"/>
    <lineage>
        <taxon>Bacteria</taxon>
        <taxon>Bacillati</taxon>
        <taxon>Bacillota</taxon>
        <taxon>Bacilli</taxon>
        <taxon>Bacillales</taxon>
        <taxon>Bacillaceae</taxon>
        <taxon>Lederbergia</taxon>
    </lineage>
</organism>
<gene>
    <name evidence="6" type="ORF">KHA97_22945</name>
</gene>
<dbReference type="AlphaFoldDB" id="A0A942YJT8"/>
<keyword evidence="2" id="KW-0805">Transcription regulation</keyword>
<dbReference type="Pfam" id="PF03466">
    <property type="entry name" value="LysR_substrate"/>
    <property type="match status" value="1"/>
</dbReference>